<sequence length="609" mass="68795">MIRKYGGYLGSLAAPVAGAASIDPTGSTALAATGLKTAGWFSALFGRAETLDALKARIVAELHALQKQRPKLRFTVIIDDTDRLDVAEAVEVLRLARKAADFPLVSYVVCFDGRILSKQVETALSISNGREYLERIFQDVVHIPPQEPFALRRYLKRLLRNSFQTEMNAQDNEAQYRLEVVFDRWGGALLNTPRDVVRLHQAVQLAWPEVPKGSDFCDFVWLQLVKLKWPDFYAWVQNYVQNVGSYRDRGRPGDAESATAGKGLLTLLERFGWHERLFLSGLDEILPGLKQLRYSREGADFDVFKFEQGELEYFERGRRLGSPSHWRGYFAFALPTYAVKDSELFELRAACKSNPDAAASLIRSMLARPHERPGHFLGVLLDRLMDEPVGYDKEESAGLFYAFTETMDDVERTTGFNDTEGRNAIWETSRFLLRKNSPSNLIQVLKDGASLSWLSFIMRDQGFALGKPEGHRSNPENAWVTENDFQEAIAVTIGRFEHIGMKEIFELPAPLNPLFCWAQLGDQADVKARFLEATKTHAEFLKAVGTFKGWANSSNTGVHHPIHAQYIAYFADPDDVYARLNRLAFNGKPKHREVAKALLAEWVPLKPET</sequence>
<proteinExistence type="predicted"/>
<protein>
    <recommendedName>
        <fullName evidence="2">KAP NTPase domain-containing protein</fullName>
    </recommendedName>
</protein>
<feature type="signal peptide" evidence="1">
    <location>
        <begin position="1"/>
        <end position="19"/>
    </location>
</feature>
<gene>
    <name evidence="3" type="ORF">AOQ71_31880</name>
</gene>
<evidence type="ECO:0000313" key="3">
    <source>
        <dbReference type="EMBL" id="KRQ03325.1"/>
    </source>
</evidence>
<dbReference type="Proteomes" id="UP000051936">
    <property type="component" value="Unassembled WGS sequence"/>
</dbReference>
<evidence type="ECO:0000259" key="2">
    <source>
        <dbReference type="Pfam" id="PF07693"/>
    </source>
</evidence>
<feature type="chain" id="PRO_5006435136" description="KAP NTPase domain-containing protein" evidence="1">
    <location>
        <begin position="20"/>
        <end position="609"/>
    </location>
</feature>
<evidence type="ECO:0000256" key="1">
    <source>
        <dbReference type="SAM" id="SignalP"/>
    </source>
</evidence>
<dbReference type="EMBL" id="LJYG01000108">
    <property type="protein sequence ID" value="KRQ03325.1"/>
    <property type="molecule type" value="Genomic_DNA"/>
</dbReference>
<dbReference type="Pfam" id="PF07693">
    <property type="entry name" value="KAP_NTPase"/>
    <property type="match status" value="1"/>
</dbReference>
<dbReference type="AlphaFoldDB" id="A0A0R3D452"/>
<feature type="domain" description="KAP NTPase" evidence="2">
    <location>
        <begin position="49"/>
        <end position="204"/>
    </location>
</feature>
<accession>A0A0R3D452</accession>
<name>A0A0R3D452_9BRAD</name>
<organism evidence="3 4">
    <name type="scientific">Bradyrhizobium manausense</name>
    <dbReference type="NCBI Taxonomy" id="989370"/>
    <lineage>
        <taxon>Bacteria</taxon>
        <taxon>Pseudomonadati</taxon>
        <taxon>Pseudomonadota</taxon>
        <taxon>Alphaproteobacteria</taxon>
        <taxon>Hyphomicrobiales</taxon>
        <taxon>Nitrobacteraceae</taxon>
        <taxon>Bradyrhizobium</taxon>
    </lineage>
</organism>
<reference evidence="3 4" key="1">
    <citation type="submission" date="2015-09" db="EMBL/GenBank/DDBJ databases">
        <title>Draft Genome Sequence of Bradyrhizobium manausense Strain BR 3351T, a Novel Symbiotic Nitrogen-Fixing Alphaproteobacterium Isolated from Brazilian Amazon Rain Forest.</title>
        <authorList>
            <person name="De Araujo J.L."/>
            <person name="Zilli J.E."/>
        </authorList>
    </citation>
    <scope>NUCLEOTIDE SEQUENCE [LARGE SCALE GENOMIC DNA]</scope>
    <source>
        <strain evidence="3 4">BR3351</strain>
    </source>
</reference>
<keyword evidence="1" id="KW-0732">Signal</keyword>
<keyword evidence="4" id="KW-1185">Reference proteome</keyword>
<comment type="caution">
    <text evidence="3">The sequence shown here is derived from an EMBL/GenBank/DDBJ whole genome shotgun (WGS) entry which is preliminary data.</text>
</comment>
<dbReference type="InterPro" id="IPR011646">
    <property type="entry name" value="KAP_P-loop"/>
</dbReference>
<evidence type="ECO:0000313" key="4">
    <source>
        <dbReference type="Proteomes" id="UP000051936"/>
    </source>
</evidence>